<comment type="caution">
    <text evidence="4">The sequence shown here is derived from an EMBL/GenBank/DDBJ whole genome shotgun (WGS) entry which is preliminary data.</text>
</comment>
<keyword evidence="2 4" id="KW-0808">Transferase</keyword>
<organism evidence="4">
    <name type="scientific">bioreactor metagenome</name>
    <dbReference type="NCBI Taxonomy" id="1076179"/>
    <lineage>
        <taxon>unclassified sequences</taxon>
        <taxon>metagenomes</taxon>
        <taxon>ecological metagenomes</taxon>
    </lineage>
</organism>
<dbReference type="AlphaFoldDB" id="A0A645CY00"/>
<dbReference type="GO" id="GO:0052915">
    <property type="term" value="F:23S rRNA (guanine(2445)-N(2))-methyltransferase activity"/>
    <property type="evidence" value="ECO:0007669"/>
    <property type="project" value="UniProtKB-EC"/>
</dbReference>
<evidence type="ECO:0000259" key="3">
    <source>
        <dbReference type="Pfam" id="PF01170"/>
    </source>
</evidence>
<dbReference type="Gene3D" id="3.40.50.150">
    <property type="entry name" value="Vaccinia Virus protein VP39"/>
    <property type="match status" value="1"/>
</dbReference>
<dbReference type="PANTHER" id="PTHR47313">
    <property type="entry name" value="RIBOSOMAL RNA LARGE SUBUNIT METHYLTRANSFERASE K/L"/>
    <property type="match status" value="1"/>
</dbReference>
<dbReference type="Pfam" id="PF01170">
    <property type="entry name" value="UPF0020"/>
    <property type="match status" value="1"/>
</dbReference>
<protein>
    <submittedName>
        <fullName evidence="4">Ribosomal RNA large subunit methyltransferase L</fullName>
        <ecNumber evidence="4">2.1.1.173</ecNumber>
    </submittedName>
</protein>
<dbReference type="CDD" id="cd02440">
    <property type="entry name" value="AdoMet_MTases"/>
    <property type="match status" value="1"/>
</dbReference>
<keyword evidence="1 4" id="KW-0489">Methyltransferase</keyword>
<dbReference type="Gene3D" id="3.30.2130.30">
    <property type="match status" value="1"/>
</dbReference>
<accession>A0A645CY00</accession>
<dbReference type="InterPro" id="IPR000241">
    <property type="entry name" value="RlmKL-like_Mtase"/>
</dbReference>
<evidence type="ECO:0000256" key="2">
    <source>
        <dbReference type="ARBA" id="ARBA00022679"/>
    </source>
</evidence>
<dbReference type="EMBL" id="VSSQ01030993">
    <property type="protein sequence ID" value="MPM81725.1"/>
    <property type="molecule type" value="Genomic_DNA"/>
</dbReference>
<name>A0A645CY00_9ZZZZ</name>
<reference evidence="4" key="1">
    <citation type="submission" date="2019-08" db="EMBL/GenBank/DDBJ databases">
        <authorList>
            <person name="Kucharzyk K."/>
            <person name="Murdoch R.W."/>
            <person name="Higgins S."/>
            <person name="Loffler F."/>
        </authorList>
    </citation>
    <scope>NUCLEOTIDE SEQUENCE</scope>
</reference>
<proteinExistence type="predicted"/>
<evidence type="ECO:0000313" key="4">
    <source>
        <dbReference type="EMBL" id="MPM81725.1"/>
    </source>
</evidence>
<evidence type="ECO:0000256" key="1">
    <source>
        <dbReference type="ARBA" id="ARBA00022603"/>
    </source>
</evidence>
<dbReference type="InterPro" id="IPR002052">
    <property type="entry name" value="DNA_methylase_N6_adenine_CS"/>
</dbReference>
<dbReference type="GO" id="GO:0070043">
    <property type="term" value="F:rRNA (guanine-N7-)-methyltransferase activity"/>
    <property type="evidence" value="ECO:0007669"/>
    <property type="project" value="TreeGrafter"/>
</dbReference>
<dbReference type="PROSITE" id="PS00092">
    <property type="entry name" value="N6_MTASE"/>
    <property type="match status" value="1"/>
</dbReference>
<dbReference type="EC" id="2.1.1.173" evidence="4"/>
<dbReference type="InterPro" id="IPR053943">
    <property type="entry name" value="RlmKL-like_Mtase_CS"/>
</dbReference>
<gene>
    <name evidence="4" type="primary">rlmL_32</name>
    <name evidence="4" type="ORF">SDC9_128782</name>
</gene>
<dbReference type="PROSITE" id="PS01261">
    <property type="entry name" value="UPF0020"/>
    <property type="match status" value="1"/>
</dbReference>
<dbReference type="SUPFAM" id="SSF53335">
    <property type="entry name" value="S-adenosyl-L-methionine-dependent methyltransferases"/>
    <property type="match status" value="1"/>
</dbReference>
<feature type="domain" description="Ribosomal RNA large subunit methyltransferase K/L-like methyltransferase" evidence="3">
    <location>
        <begin position="16"/>
        <end position="219"/>
    </location>
</feature>
<dbReference type="InterPro" id="IPR029063">
    <property type="entry name" value="SAM-dependent_MTases_sf"/>
</dbReference>
<sequence>MAAIMIDTTGAPLHKRGYRAEGNAAPIRETLAAAMLRQMRYRGREPFADPMCGSGTIVIEAALRATGRAPGLSRQFAYESYGFMSGVDTRGVRQEAAGEIHPPENVILASDIDPEMCELTKRNAKKAGVEGLVTVTAGDAREFNPGIPGGLLICNPPYGERMSEAKACQVLYADMGRAFNKLDGWRVGVITSHEEFERFYGRRADNKRKMYNGMIKCDFYQYFKPRGKA</sequence>
<dbReference type="PANTHER" id="PTHR47313:SF1">
    <property type="entry name" value="RIBOSOMAL RNA LARGE SUBUNIT METHYLTRANSFERASE K_L"/>
    <property type="match status" value="1"/>
</dbReference>
<dbReference type="GO" id="GO:0003676">
    <property type="term" value="F:nucleic acid binding"/>
    <property type="evidence" value="ECO:0007669"/>
    <property type="project" value="InterPro"/>
</dbReference>